<dbReference type="AlphaFoldDB" id="A0A6J3M4G7"/>
<gene>
    <name evidence="2" type="ORF">K489DRAFT_220499</name>
</gene>
<reference evidence="2" key="3">
    <citation type="submission" date="2025-08" db="UniProtKB">
        <authorList>
            <consortium name="RefSeq"/>
        </authorList>
    </citation>
    <scope>IDENTIFICATION</scope>
    <source>
        <strain evidence="2">CBS 342.82</strain>
    </source>
</reference>
<dbReference type="RefSeq" id="XP_033459957.1">
    <property type="nucleotide sequence ID" value="XM_033599728.1"/>
</dbReference>
<name>A0A6J3M4G7_9PEZI</name>
<dbReference type="GeneID" id="54357527"/>
<evidence type="ECO:0000313" key="1">
    <source>
        <dbReference type="Proteomes" id="UP000504637"/>
    </source>
</evidence>
<evidence type="ECO:0000313" key="2">
    <source>
        <dbReference type="RefSeq" id="XP_033459957.1"/>
    </source>
</evidence>
<reference evidence="2" key="2">
    <citation type="submission" date="2020-04" db="EMBL/GenBank/DDBJ databases">
        <authorList>
            <consortium name="NCBI Genome Project"/>
        </authorList>
    </citation>
    <scope>NUCLEOTIDE SEQUENCE</scope>
    <source>
        <strain evidence="2">CBS 342.82</strain>
    </source>
</reference>
<proteinExistence type="predicted"/>
<dbReference type="Proteomes" id="UP000504637">
    <property type="component" value="Unplaced"/>
</dbReference>
<accession>A0A6J3M4G7</accession>
<keyword evidence="1" id="KW-1185">Reference proteome</keyword>
<organism evidence="2">
    <name type="scientific">Dissoconium aciculare CBS 342.82</name>
    <dbReference type="NCBI Taxonomy" id="1314786"/>
    <lineage>
        <taxon>Eukaryota</taxon>
        <taxon>Fungi</taxon>
        <taxon>Dikarya</taxon>
        <taxon>Ascomycota</taxon>
        <taxon>Pezizomycotina</taxon>
        <taxon>Dothideomycetes</taxon>
        <taxon>Dothideomycetidae</taxon>
        <taxon>Mycosphaerellales</taxon>
        <taxon>Dissoconiaceae</taxon>
        <taxon>Dissoconium</taxon>
    </lineage>
</organism>
<reference evidence="2" key="1">
    <citation type="submission" date="2020-01" db="EMBL/GenBank/DDBJ databases">
        <authorList>
            <consortium name="DOE Joint Genome Institute"/>
            <person name="Haridas S."/>
            <person name="Albert R."/>
            <person name="Binder M."/>
            <person name="Bloem J."/>
            <person name="Labutti K."/>
            <person name="Salamov A."/>
            <person name="Andreopoulos B."/>
            <person name="Baker S.E."/>
            <person name="Barry K."/>
            <person name="Bills G."/>
            <person name="Bluhm B.H."/>
            <person name="Cannon C."/>
            <person name="Castanera R."/>
            <person name="Culley D.E."/>
            <person name="Daum C."/>
            <person name="Ezra D."/>
            <person name="Gonzalez J.B."/>
            <person name="Henrissat B."/>
            <person name="Kuo A."/>
            <person name="Liang C."/>
            <person name="Lipzen A."/>
            <person name="Lutzoni F."/>
            <person name="Magnuson J."/>
            <person name="Mondo S."/>
            <person name="Nolan M."/>
            <person name="Ohm R."/>
            <person name="Pangilinan J."/>
            <person name="Park H.-J."/>
            <person name="Ramirez L."/>
            <person name="Alfaro M."/>
            <person name="Sun H."/>
            <person name="Tritt A."/>
            <person name="Yoshinaga Y."/>
            <person name="Zwiers L.-H."/>
            <person name="Turgeon B.G."/>
            <person name="Goodwin S.B."/>
            <person name="Spatafora J.W."/>
            <person name="Crous P.W."/>
            <person name="Grigoriev I.V."/>
        </authorList>
    </citation>
    <scope>NUCLEOTIDE SEQUENCE</scope>
    <source>
        <strain evidence="2">CBS 342.82</strain>
    </source>
</reference>
<sequence>MTYTEVSYSGSSCVNPTGLKCLDIRRLEAAADSQSAYMRCDIYHRSMGFLACHSLVRAREARASILPPLLHALCTCSKFLIGSKCSIMTACHDLTQL</sequence>
<protein>
    <submittedName>
        <fullName evidence="2">Uncharacterized protein</fullName>
    </submittedName>
</protein>